<evidence type="ECO:0000313" key="2">
    <source>
        <dbReference type="EMBL" id="KAG5922042.1"/>
    </source>
</evidence>
<protein>
    <submittedName>
        <fullName evidence="2">Uncharacterized protein</fullName>
    </submittedName>
</protein>
<name>A0A8K0J3H9_9HYPO</name>
<feature type="region of interest" description="Disordered" evidence="1">
    <location>
        <begin position="1"/>
        <end position="59"/>
    </location>
</feature>
<sequence>MPASGSDTIDVERQTGEAGQRRRAGKRFKPIGGDRSGPVQSKSKYKYKTSKQGQSSARLCHERHPAGRLIFPEWHYAPRARCLKDRDLAWHRSGQRPVDKGQDEIIDGRVMGVPAAKPRLFAGRGAPVAGNVTGSVTARARVKVDGTHHASR</sequence>
<comment type="caution">
    <text evidence="2">The sequence shown here is derived from an EMBL/GenBank/DDBJ whole genome shotgun (WGS) entry which is preliminary data.</text>
</comment>
<dbReference type="Proteomes" id="UP000811619">
    <property type="component" value="Unassembled WGS sequence"/>
</dbReference>
<accession>A0A8K0J3H9</accession>
<organism evidence="2 3">
    <name type="scientific">Claviceps africana</name>
    <dbReference type="NCBI Taxonomy" id="83212"/>
    <lineage>
        <taxon>Eukaryota</taxon>
        <taxon>Fungi</taxon>
        <taxon>Dikarya</taxon>
        <taxon>Ascomycota</taxon>
        <taxon>Pezizomycotina</taxon>
        <taxon>Sordariomycetes</taxon>
        <taxon>Hypocreomycetidae</taxon>
        <taxon>Hypocreales</taxon>
        <taxon>Clavicipitaceae</taxon>
        <taxon>Claviceps</taxon>
    </lineage>
</organism>
<keyword evidence="3" id="KW-1185">Reference proteome</keyword>
<reference evidence="2" key="1">
    <citation type="journal article" date="2020" name="bioRxiv">
        <title>Whole genome comparisons of ergot fungi reveals the divergence and evolution of species within the genus Claviceps are the result of varying mechanisms driving genome evolution and host range expansion.</title>
        <authorList>
            <person name="Wyka S.A."/>
            <person name="Mondo S.J."/>
            <person name="Liu M."/>
            <person name="Dettman J."/>
            <person name="Nalam V."/>
            <person name="Broders K.D."/>
        </authorList>
    </citation>
    <scope>NUCLEOTIDE SEQUENCE</scope>
    <source>
        <strain evidence="2">CCC 489</strain>
    </source>
</reference>
<dbReference type="EMBL" id="SRPY01000535">
    <property type="protein sequence ID" value="KAG5922042.1"/>
    <property type="molecule type" value="Genomic_DNA"/>
</dbReference>
<evidence type="ECO:0000256" key="1">
    <source>
        <dbReference type="SAM" id="MobiDB-lite"/>
    </source>
</evidence>
<evidence type="ECO:0000313" key="3">
    <source>
        <dbReference type="Proteomes" id="UP000811619"/>
    </source>
</evidence>
<dbReference type="AlphaFoldDB" id="A0A8K0J3H9"/>
<gene>
    <name evidence="2" type="ORF">E4U42_005616</name>
</gene>
<proteinExistence type="predicted"/>